<keyword evidence="2" id="KW-1133">Transmembrane helix</keyword>
<dbReference type="InterPro" id="IPR003226">
    <property type="entry name" value="MYG1_exonuclease"/>
</dbReference>
<protein>
    <submittedName>
        <fullName evidence="3">Metal-dependent protein hydrolase like protein</fullName>
    </submittedName>
</protein>
<keyword evidence="3" id="KW-0378">Hydrolase</keyword>
<name>A0ABQ5KPF9_9EUKA</name>
<evidence type="ECO:0000256" key="2">
    <source>
        <dbReference type="SAM" id="Phobius"/>
    </source>
</evidence>
<organism evidence="3 4">
    <name type="scientific">Aduncisulcus paluster</name>
    <dbReference type="NCBI Taxonomy" id="2918883"/>
    <lineage>
        <taxon>Eukaryota</taxon>
        <taxon>Metamonada</taxon>
        <taxon>Carpediemonas-like organisms</taxon>
        <taxon>Aduncisulcus</taxon>
    </lineage>
</organism>
<sequence length="468" mass="53772">MCSDGVKFKELPSLITAHYRPRVKVPATAVDDPPVSIFKKGNENDDFGANMSEDIPIEEEKKQLPVLVTHDGASHADDMLSYFLLRQLDEYKENILIRTRDEGIIKSADVVFDVGGEYDPEILRFDHHQGSYHEVFSEATKDVTMAAFGLLYKHFGKRILKQWFPSKLHDDEKLDFIHSYIYLKWVREIDAIDNGIAVCDGDLKYTLQTTLSQRLHVKEDLLKDQMRAEREEQFKQDKEDGKIPKEQEFKFSLTDEEYIDIFKQFSDYAGTEFKDFATHSLEMLKLLKITKKAFEKRYEVHSSGKIMDMNYKGYCDKDILVILEDNAIADAKKDGKPIPARVLYFLYGRDEAHTRVRAVGVRNHPFRCRAPFPEAWRAKTSDKEYEHAIGVKGVTFIHKTGFLAATVDHESGMALAIKALNDAEDDSHPFLTVVLPFIVLAAVLLLISFKYQQAFKKKVGFRGFFGDQ</sequence>
<feature type="transmembrane region" description="Helical" evidence="2">
    <location>
        <begin position="430"/>
        <end position="449"/>
    </location>
</feature>
<dbReference type="Pfam" id="PF03690">
    <property type="entry name" value="MYG1_exonuc"/>
    <property type="match status" value="1"/>
</dbReference>
<dbReference type="EMBL" id="BQXS01010800">
    <property type="protein sequence ID" value="GKT34361.1"/>
    <property type="molecule type" value="Genomic_DNA"/>
</dbReference>
<evidence type="ECO:0000313" key="4">
    <source>
        <dbReference type="Proteomes" id="UP001057375"/>
    </source>
</evidence>
<comment type="similarity">
    <text evidence="1">Belongs to the MYG1 family.</text>
</comment>
<dbReference type="GO" id="GO:0016787">
    <property type="term" value="F:hydrolase activity"/>
    <property type="evidence" value="ECO:0007669"/>
    <property type="project" value="UniProtKB-KW"/>
</dbReference>
<gene>
    <name evidence="3" type="ORF">ADUPG1_007727</name>
</gene>
<dbReference type="PANTHER" id="PTHR11215">
    <property type="entry name" value="METAL DEPENDENT HYDROLASE - RELATED"/>
    <property type="match status" value="1"/>
</dbReference>
<proteinExistence type="inferred from homology"/>
<accession>A0ABQ5KPF9</accession>
<keyword evidence="4" id="KW-1185">Reference proteome</keyword>
<keyword evidence="2" id="KW-0472">Membrane</keyword>
<reference evidence="3" key="1">
    <citation type="submission" date="2022-03" db="EMBL/GenBank/DDBJ databases">
        <title>Draft genome sequence of Aduncisulcus paluster, a free-living microaerophilic Fornicata.</title>
        <authorList>
            <person name="Yuyama I."/>
            <person name="Kume K."/>
            <person name="Tamura T."/>
            <person name="Inagaki Y."/>
            <person name="Hashimoto T."/>
        </authorList>
    </citation>
    <scope>NUCLEOTIDE SEQUENCE</scope>
    <source>
        <strain evidence="3">NY0171</strain>
    </source>
</reference>
<dbReference type="Proteomes" id="UP001057375">
    <property type="component" value="Unassembled WGS sequence"/>
</dbReference>
<comment type="caution">
    <text evidence="3">The sequence shown here is derived from an EMBL/GenBank/DDBJ whole genome shotgun (WGS) entry which is preliminary data.</text>
</comment>
<keyword evidence="2" id="KW-0812">Transmembrane</keyword>
<evidence type="ECO:0000313" key="3">
    <source>
        <dbReference type="EMBL" id="GKT34361.1"/>
    </source>
</evidence>
<dbReference type="PANTHER" id="PTHR11215:SF1">
    <property type="entry name" value="MYG1 EXONUCLEASE"/>
    <property type="match status" value="1"/>
</dbReference>
<evidence type="ECO:0000256" key="1">
    <source>
        <dbReference type="ARBA" id="ARBA00010105"/>
    </source>
</evidence>